<organism evidence="3 4">
    <name type="scientific">Deinococcus peraridilitoris (strain DSM 19664 / LMG 22246 / CIP 109416 / KR-200)</name>
    <dbReference type="NCBI Taxonomy" id="937777"/>
    <lineage>
        <taxon>Bacteria</taxon>
        <taxon>Thermotogati</taxon>
        <taxon>Deinococcota</taxon>
        <taxon>Deinococci</taxon>
        <taxon>Deinococcales</taxon>
        <taxon>Deinococcaceae</taxon>
        <taxon>Deinococcus</taxon>
    </lineage>
</organism>
<dbReference type="InterPro" id="IPR025497">
    <property type="entry name" value="PatA-like_N"/>
</dbReference>
<evidence type="ECO:0000259" key="2">
    <source>
        <dbReference type="PROSITE" id="PS50110"/>
    </source>
</evidence>
<sequence length="247" mass="26641">MNSFGTVLLIMSQMARAAQFEAYLRAAGAEVLRAESGLHALTQLERTAPDAIVCAAQLEDMSGRELLAILRDDSQFREVVFLLLDSEEDDEFGIHDAAIASPASPAQAVQELLPVLLRDSLGSGKAVEGNLEILGLDGLLSALTQGRRSGRLEIFQLSCGGELWLSQGQLINARYGYHDGEEAAIALLQGSHVLLNADYAFYVLDVGDLPRVIDTPTRTLLQRAELAGPRTNFIHTATSAALVQEPK</sequence>
<dbReference type="Gene3D" id="3.40.50.2300">
    <property type="match status" value="1"/>
</dbReference>
<comment type="caution">
    <text evidence="1">Lacks conserved residue(s) required for the propagation of feature annotation.</text>
</comment>
<dbReference type="HOGENOM" id="CLU_1056565_0_0_0"/>
<dbReference type="PROSITE" id="PS50110">
    <property type="entry name" value="RESPONSE_REGULATORY"/>
    <property type="match status" value="1"/>
</dbReference>
<reference evidence="3" key="1">
    <citation type="submission" date="2012-03" db="EMBL/GenBank/DDBJ databases">
        <title>Complete sequence of chromosome of Deinococcus peraridilitoris DSM 19664.</title>
        <authorList>
            <consortium name="US DOE Joint Genome Institute (JGI-PGF)"/>
            <person name="Lucas S."/>
            <person name="Copeland A."/>
            <person name="Lapidus A."/>
            <person name="Glavina del Rio T."/>
            <person name="Dalin E."/>
            <person name="Tice H."/>
            <person name="Bruce D."/>
            <person name="Goodwin L."/>
            <person name="Pitluck S."/>
            <person name="Peters L."/>
            <person name="Mikhailova N."/>
            <person name="Lu M."/>
            <person name="Kyrpides N."/>
            <person name="Mavromatis K."/>
            <person name="Ivanova N."/>
            <person name="Brettin T."/>
            <person name="Detter J.C."/>
            <person name="Han C."/>
            <person name="Larimer F."/>
            <person name="Land M."/>
            <person name="Hauser L."/>
            <person name="Markowitz V."/>
            <person name="Cheng J.-F."/>
            <person name="Hugenholtz P."/>
            <person name="Woyke T."/>
            <person name="Wu D."/>
            <person name="Pukall R."/>
            <person name="Steenblock K."/>
            <person name="Brambilla E."/>
            <person name="Klenk H.-P."/>
            <person name="Eisen J.A."/>
        </authorList>
    </citation>
    <scope>NUCLEOTIDE SEQUENCE</scope>
    <source>
        <strain evidence="3">DSM 19664</strain>
    </source>
</reference>
<dbReference type="KEGG" id="dpd:Deipe_0252"/>
<evidence type="ECO:0000256" key="1">
    <source>
        <dbReference type="PROSITE-ProRule" id="PRU00169"/>
    </source>
</evidence>
<evidence type="ECO:0000313" key="3">
    <source>
        <dbReference type="EMBL" id="AFZ65854.1"/>
    </source>
</evidence>
<dbReference type="SUPFAM" id="SSF52172">
    <property type="entry name" value="CheY-like"/>
    <property type="match status" value="1"/>
</dbReference>
<dbReference type="AlphaFoldDB" id="K9ZXC8"/>
<dbReference type="RefSeq" id="WP_015234165.1">
    <property type="nucleotide sequence ID" value="NC_019793.1"/>
</dbReference>
<name>K9ZXC8_DEIPD</name>
<dbReference type="InterPro" id="IPR001789">
    <property type="entry name" value="Sig_transdc_resp-reg_receiver"/>
</dbReference>
<dbReference type="GO" id="GO:0000160">
    <property type="term" value="P:phosphorelay signal transduction system"/>
    <property type="evidence" value="ECO:0007669"/>
    <property type="project" value="InterPro"/>
</dbReference>
<protein>
    <submittedName>
        <fullName evidence="3">Response regulator containing a CheY-like receiver domain and a GGDEF domain protein</fullName>
    </submittedName>
</protein>
<feature type="domain" description="Response regulatory" evidence="2">
    <location>
        <begin position="6"/>
        <end position="116"/>
    </location>
</feature>
<dbReference type="PATRIC" id="fig|937777.3.peg.259"/>
<dbReference type="eggNOG" id="COG3437">
    <property type="taxonomic scope" value="Bacteria"/>
</dbReference>
<dbReference type="Proteomes" id="UP000010467">
    <property type="component" value="Chromosome"/>
</dbReference>
<dbReference type="InterPro" id="IPR011006">
    <property type="entry name" value="CheY-like_superfamily"/>
</dbReference>
<accession>K9ZXC8</accession>
<dbReference type="OrthoDB" id="73641at2"/>
<dbReference type="CDD" id="cd00156">
    <property type="entry name" value="REC"/>
    <property type="match status" value="1"/>
</dbReference>
<dbReference type="Pfam" id="PF14332">
    <property type="entry name" value="DUF4388"/>
    <property type="match status" value="1"/>
</dbReference>
<dbReference type="STRING" id="937777.Deipe_0252"/>
<gene>
    <name evidence="3" type="ordered locus">Deipe_0252</name>
</gene>
<keyword evidence="4" id="KW-1185">Reference proteome</keyword>
<dbReference type="EMBL" id="CP003382">
    <property type="protein sequence ID" value="AFZ65854.1"/>
    <property type="molecule type" value="Genomic_DNA"/>
</dbReference>
<evidence type="ECO:0000313" key="4">
    <source>
        <dbReference type="Proteomes" id="UP000010467"/>
    </source>
</evidence>
<proteinExistence type="predicted"/>